<protein>
    <recommendedName>
        <fullName evidence="2">BTB domain-containing protein</fullName>
    </recommendedName>
</protein>
<dbReference type="SUPFAM" id="SSF54695">
    <property type="entry name" value="POZ domain"/>
    <property type="match status" value="1"/>
</dbReference>
<dbReference type="Proteomes" id="UP001627154">
    <property type="component" value="Unassembled WGS sequence"/>
</dbReference>
<dbReference type="AlphaFoldDB" id="A0ABD2WU38"/>
<evidence type="ECO:0000259" key="2">
    <source>
        <dbReference type="PROSITE" id="PS50097"/>
    </source>
</evidence>
<dbReference type="InterPro" id="IPR011333">
    <property type="entry name" value="SKP1/BTB/POZ_sf"/>
</dbReference>
<comment type="caution">
    <text evidence="3">The sequence shown here is derived from an EMBL/GenBank/DDBJ whole genome shotgun (WGS) entry which is preliminary data.</text>
</comment>
<keyword evidence="4" id="KW-1185">Reference proteome</keyword>
<dbReference type="PROSITE" id="PS50097">
    <property type="entry name" value="BTB"/>
    <property type="match status" value="1"/>
</dbReference>
<feature type="compositionally biased region" description="Basic and acidic residues" evidence="1">
    <location>
        <begin position="1"/>
        <end position="14"/>
    </location>
</feature>
<evidence type="ECO:0000313" key="3">
    <source>
        <dbReference type="EMBL" id="KAL3395981.1"/>
    </source>
</evidence>
<evidence type="ECO:0000313" key="4">
    <source>
        <dbReference type="Proteomes" id="UP001627154"/>
    </source>
</evidence>
<dbReference type="Pfam" id="PF00651">
    <property type="entry name" value="BTB"/>
    <property type="match status" value="1"/>
</dbReference>
<reference evidence="3 4" key="1">
    <citation type="journal article" date="2024" name="bioRxiv">
        <title>A reference genome for Trichogramma kaykai: A tiny desert-dwelling parasitoid wasp with competing sex-ratio distorters.</title>
        <authorList>
            <person name="Culotta J."/>
            <person name="Lindsey A.R."/>
        </authorList>
    </citation>
    <scope>NUCLEOTIDE SEQUENCE [LARGE SCALE GENOMIC DNA]</scope>
    <source>
        <strain evidence="3 4">KSX58</strain>
    </source>
</reference>
<dbReference type="InterPro" id="IPR000210">
    <property type="entry name" value="BTB/POZ_dom"/>
</dbReference>
<feature type="region of interest" description="Disordered" evidence="1">
    <location>
        <begin position="1"/>
        <end position="20"/>
    </location>
</feature>
<accession>A0ABD2WU38</accession>
<gene>
    <name evidence="3" type="ORF">TKK_009858</name>
</gene>
<feature type="domain" description="BTB" evidence="2">
    <location>
        <begin position="78"/>
        <end position="144"/>
    </location>
</feature>
<sequence length="182" mass="21463">MSSSESRDRKRQCEEPLSPEWRGRQVVVDYADSMDGMTDMDEQSQTGEEEISAVFTWRGYVDERYMSYLREFMLSENVDVTIEHDSGFMDFHRDIVAAASPYLIRRVEELERAQQPILVRISAKPWLAKNLADLLYTGEVVVERRYVSRLYHFLRFLEVIISAAYCVRLNMLNYRSFRGNSY</sequence>
<name>A0ABD2WU38_9HYME</name>
<dbReference type="Gene3D" id="3.30.710.10">
    <property type="entry name" value="Potassium Channel Kv1.1, Chain A"/>
    <property type="match status" value="1"/>
</dbReference>
<proteinExistence type="predicted"/>
<organism evidence="3 4">
    <name type="scientific">Trichogramma kaykai</name>
    <dbReference type="NCBI Taxonomy" id="54128"/>
    <lineage>
        <taxon>Eukaryota</taxon>
        <taxon>Metazoa</taxon>
        <taxon>Ecdysozoa</taxon>
        <taxon>Arthropoda</taxon>
        <taxon>Hexapoda</taxon>
        <taxon>Insecta</taxon>
        <taxon>Pterygota</taxon>
        <taxon>Neoptera</taxon>
        <taxon>Endopterygota</taxon>
        <taxon>Hymenoptera</taxon>
        <taxon>Apocrita</taxon>
        <taxon>Proctotrupomorpha</taxon>
        <taxon>Chalcidoidea</taxon>
        <taxon>Trichogrammatidae</taxon>
        <taxon>Trichogramma</taxon>
    </lineage>
</organism>
<evidence type="ECO:0000256" key="1">
    <source>
        <dbReference type="SAM" id="MobiDB-lite"/>
    </source>
</evidence>
<dbReference type="EMBL" id="JBJJXI010000074">
    <property type="protein sequence ID" value="KAL3395981.1"/>
    <property type="molecule type" value="Genomic_DNA"/>
</dbReference>